<feature type="non-terminal residue" evidence="1">
    <location>
        <position position="1"/>
    </location>
</feature>
<reference evidence="1" key="1">
    <citation type="journal article" date="2015" name="Nature">
        <title>Complex archaea that bridge the gap between prokaryotes and eukaryotes.</title>
        <authorList>
            <person name="Spang A."/>
            <person name="Saw J.H."/>
            <person name="Jorgensen S.L."/>
            <person name="Zaremba-Niedzwiedzka K."/>
            <person name="Martijn J."/>
            <person name="Lind A.E."/>
            <person name="van Eijk R."/>
            <person name="Schleper C."/>
            <person name="Guy L."/>
            <person name="Ettema T.J."/>
        </authorList>
    </citation>
    <scope>NUCLEOTIDE SEQUENCE</scope>
</reference>
<proteinExistence type="predicted"/>
<comment type="caution">
    <text evidence="1">The sequence shown here is derived from an EMBL/GenBank/DDBJ whole genome shotgun (WGS) entry which is preliminary data.</text>
</comment>
<gene>
    <name evidence="1" type="ORF">LCGC14_2394200</name>
</gene>
<name>A0A0F9BXC5_9ZZZZ</name>
<organism evidence="1">
    <name type="scientific">marine sediment metagenome</name>
    <dbReference type="NCBI Taxonomy" id="412755"/>
    <lineage>
        <taxon>unclassified sequences</taxon>
        <taxon>metagenomes</taxon>
        <taxon>ecological metagenomes</taxon>
    </lineage>
</organism>
<dbReference type="AlphaFoldDB" id="A0A0F9BXC5"/>
<sequence length="187" mass="19533">GKSSASKAGVVTASMYLQIEGARVLLMAQGMPSFLHGISWPTTAQPQVLGGLGEIQSISGGNPSAGDEAVITMPDHLWLKMKAFWVTLVTDGNAADRHVRLNMFKASGADTYSLAPKVITASLTTFISAVAGGTAIDGVSKGFVQLSLPDELWVPPEYTITTETADIQVGDNYGAPIASGHFISNPI</sequence>
<evidence type="ECO:0000313" key="1">
    <source>
        <dbReference type="EMBL" id="KKL26549.1"/>
    </source>
</evidence>
<dbReference type="EMBL" id="LAZR01035800">
    <property type="protein sequence ID" value="KKL26549.1"/>
    <property type="molecule type" value="Genomic_DNA"/>
</dbReference>
<accession>A0A0F9BXC5</accession>
<protein>
    <submittedName>
        <fullName evidence="1">Uncharacterized protein</fullName>
    </submittedName>
</protein>